<evidence type="ECO:0000256" key="2">
    <source>
        <dbReference type="ARBA" id="ARBA00022490"/>
    </source>
</evidence>
<proteinExistence type="predicted"/>
<dbReference type="Gene3D" id="1.20.58.380">
    <property type="entry name" value="Flagellar protein flit"/>
    <property type="match status" value="1"/>
</dbReference>
<dbReference type="OrthoDB" id="6494117at2"/>
<organism evidence="6 7">
    <name type="scientific">Izhakiella capsodis</name>
    <dbReference type="NCBI Taxonomy" id="1367852"/>
    <lineage>
        <taxon>Bacteria</taxon>
        <taxon>Pseudomonadati</taxon>
        <taxon>Pseudomonadota</taxon>
        <taxon>Gammaproteobacteria</taxon>
        <taxon>Enterobacterales</taxon>
        <taxon>Erwiniaceae</taxon>
        <taxon>Izhakiella</taxon>
    </lineage>
</organism>
<reference evidence="7" key="1">
    <citation type="submission" date="2016-10" db="EMBL/GenBank/DDBJ databases">
        <authorList>
            <person name="Varghese N."/>
            <person name="Submissions S."/>
        </authorList>
    </citation>
    <scope>NUCLEOTIDE SEQUENCE [LARGE SCALE GENOMIC DNA]</scope>
    <source>
        <strain evidence="7">N6PO6</strain>
    </source>
</reference>
<keyword evidence="2" id="KW-0963">Cytoplasm</keyword>
<keyword evidence="6" id="KW-0966">Cell projection</keyword>
<sequence length="119" mass="13786">MTITPHLLENYQQLLSSSQQMLRLVKEGQWSELINIEISYVNTVEALMRCTRDSPLSAKSIENLRPVLRQLLDNEREITLLLEKRKDELNQLINQSNRQQSLMSTYASNSGLVMVPRDI</sequence>
<evidence type="ECO:0000313" key="7">
    <source>
        <dbReference type="Proteomes" id="UP000242222"/>
    </source>
</evidence>
<keyword evidence="6" id="KW-0969">Cilium</keyword>
<dbReference type="Pfam" id="PF05400">
    <property type="entry name" value="FliT"/>
    <property type="match status" value="1"/>
</dbReference>
<dbReference type="EMBL" id="FOVC01000012">
    <property type="protein sequence ID" value="SFN63666.1"/>
    <property type="molecule type" value="Genomic_DNA"/>
</dbReference>
<evidence type="ECO:0000256" key="3">
    <source>
        <dbReference type="ARBA" id="ARBA00022795"/>
    </source>
</evidence>
<name>A0A1I5AMA6_9GAMM</name>
<accession>A0A1I5AMA6</accession>
<dbReference type="InterPro" id="IPR008622">
    <property type="entry name" value="FliT"/>
</dbReference>
<keyword evidence="7" id="KW-1185">Reference proteome</keyword>
<dbReference type="RefSeq" id="WP_092879372.1">
    <property type="nucleotide sequence ID" value="NZ_FOVC01000012.1"/>
</dbReference>
<keyword evidence="6" id="KW-0282">Flagellum</keyword>
<dbReference type="Proteomes" id="UP000242222">
    <property type="component" value="Unassembled WGS sequence"/>
</dbReference>
<evidence type="ECO:0000256" key="5">
    <source>
        <dbReference type="ARBA" id="ARBA00093797"/>
    </source>
</evidence>
<comment type="subcellular location">
    <subcellularLocation>
        <location evidence="1">Cytoplasm</location>
        <location evidence="1">Cytosol</location>
    </subcellularLocation>
</comment>
<gene>
    <name evidence="6" type="ORF">SAMN05216516_11280</name>
</gene>
<protein>
    <recommendedName>
        <fullName evidence="5">Flagellar protein FliT</fullName>
    </recommendedName>
</protein>
<dbReference type="AlphaFoldDB" id="A0A1I5AMA6"/>
<dbReference type="GO" id="GO:0044781">
    <property type="term" value="P:bacterial-type flagellum organization"/>
    <property type="evidence" value="ECO:0007669"/>
    <property type="project" value="UniProtKB-KW"/>
</dbReference>
<keyword evidence="3" id="KW-1005">Bacterial flagellum biogenesis</keyword>
<keyword evidence="4" id="KW-0143">Chaperone</keyword>
<evidence type="ECO:0000256" key="1">
    <source>
        <dbReference type="ARBA" id="ARBA00004514"/>
    </source>
</evidence>
<dbReference type="STRING" id="1367852.SAMN05216516_11280"/>
<evidence type="ECO:0000313" key="6">
    <source>
        <dbReference type="EMBL" id="SFN63666.1"/>
    </source>
</evidence>
<evidence type="ECO:0000256" key="4">
    <source>
        <dbReference type="ARBA" id="ARBA00023186"/>
    </source>
</evidence>